<dbReference type="EMBL" id="JBHSNW010000007">
    <property type="protein sequence ID" value="MFC5816836.1"/>
    <property type="molecule type" value="Genomic_DNA"/>
</dbReference>
<name>A0ABW1BWN1_9ACTN</name>
<protein>
    <submittedName>
        <fullName evidence="1">SAM-dependent methyltransferase</fullName>
        <ecNumber evidence="1">2.1.1.-</ecNumber>
    </submittedName>
</protein>
<proteinExistence type="predicted"/>
<dbReference type="Pfam" id="PF04672">
    <property type="entry name" value="Methyltransf_19"/>
    <property type="match status" value="1"/>
</dbReference>
<dbReference type="EC" id="2.1.1.-" evidence="1"/>
<dbReference type="PIRSF" id="PIRSF017393">
    <property type="entry name" value="MTase_SAV2177"/>
    <property type="match status" value="1"/>
</dbReference>
<comment type="caution">
    <text evidence="1">The sequence shown here is derived from an EMBL/GenBank/DDBJ whole genome shotgun (WGS) entry which is preliminary data.</text>
</comment>
<sequence length="262" mass="28697">MPLAPTDWVRPNVARMYDFFLGGKDYGEADRVAAAKALELNPDVRLIARANRAFLGRAVRYLAERGVRQFLDIGTGLPSMGNVHEVAQSVHADARTVYVDNDRVVLSHGRALLATDDQTVMLDADLRDPGWILTRASDLLDFDRPVAVLLVAILHFVPDEDGPGEIVGDLMRFLVPGSHLVISHVLETERTVAATAAYQRASARVVLRGEERIGAWFTDAGTELVAPGLVRVPLWRPEMDDGLARDDASRVDVAGGVGRKER</sequence>
<gene>
    <name evidence="1" type="ORF">ACFPUY_17205</name>
</gene>
<keyword evidence="1" id="KW-0808">Transferase</keyword>
<evidence type="ECO:0000313" key="2">
    <source>
        <dbReference type="Proteomes" id="UP001596096"/>
    </source>
</evidence>
<dbReference type="Proteomes" id="UP001596096">
    <property type="component" value="Unassembled WGS sequence"/>
</dbReference>
<organism evidence="1 2">
    <name type="scientific">Nonomuraea harbinensis</name>
    <dbReference type="NCBI Taxonomy" id="1286938"/>
    <lineage>
        <taxon>Bacteria</taxon>
        <taxon>Bacillati</taxon>
        <taxon>Actinomycetota</taxon>
        <taxon>Actinomycetes</taxon>
        <taxon>Streptosporangiales</taxon>
        <taxon>Streptosporangiaceae</taxon>
        <taxon>Nonomuraea</taxon>
    </lineage>
</organism>
<accession>A0ABW1BWN1</accession>
<dbReference type="GO" id="GO:0008168">
    <property type="term" value="F:methyltransferase activity"/>
    <property type="evidence" value="ECO:0007669"/>
    <property type="project" value="UniProtKB-KW"/>
</dbReference>
<dbReference type="GO" id="GO:0032259">
    <property type="term" value="P:methylation"/>
    <property type="evidence" value="ECO:0007669"/>
    <property type="project" value="UniProtKB-KW"/>
</dbReference>
<dbReference type="RefSeq" id="WP_219544193.1">
    <property type="nucleotide sequence ID" value="NZ_JAHKRN010000007.1"/>
</dbReference>
<evidence type="ECO:0000313" key="1">
    <source>
        <dbReference type="EMBL" id="MFC5816836.1"/>
    </source>
</evidence>
<keyword evidence="2" id="KW-1185">Reference proteome</keyword>
<dbReference type="InterPro" id="IPR006764">
    <property type="entry name" value="SAM_dep_MeTrfase_SAV2177_type"/>
</dbReference>
<keyword evidence="1" id="KW-0489">Methyltransferase</keyword>
<reference evidence="2" key="1">
    <citation type="journal article" date="2019" name="Int. J. Syst. Evol. Microbiol.">
        <title>The Global Catalogue of Microorganisms (GCM) 10K type strain sequencing project: providing services to taxonomists for standard genome sequencing and annotation.</title>
        <authorList>
            <consortium name="The Broad Institute Genomics Platform"/>
            <consortium name="The Broad Institute Genome Sequencing Center for Infectious Disease"/>
            <person name="Wu L."/>
            <person name="Ma J."/>
        </authorList>
    </citation>
    <scope>NUCLEOTIDE SEQUENCE [LARGE SCALE GENOMIC DNA]</scope>
    <source>
        <strain evidence="2">CGMCC 4.7106</strain>
    </source>
</reference>